<reference evidence="5" key="1">
    <citation type="submission" date="2012-12" db="EMBL/GenBank/DDBJ databases">
        <authorList>
            <person name="Hellsten U."/>
            <person name="Grimwood J."/>
            <person name="Chapman J.A."/>
            <person name="Shapiro H."/>
            <person name="Aerts A."/>
            <person name="Otillar R.P."/>
            <person name="Terry A.Y."/>
            <person name="Boore J.L."/>
            <person name="Simakov O."/>
            <person name="Marletaz F."/>
            <person name="Cho S.-J."/>
            <person name="Edsinger-Gonzales E."/>
            <person name="Havlak P."/>
            <person name="Kuo D.-H."/>
            <person name="Larsson T."/>
            <person name="Lv J."/>
            <person name="Arendt D."/>
            <person name="Savage R."/>
            <person name="Osoegawa K."/>
            <person name="de Jong P."/>
            <person name="Lindberg D.R."/>
            <person name="Seaver E.C."/>
            <person name="Weisblat D.A."/>
            <person name="Putnam N.H."/>
            <person name="Grigoriev I.V."/>
            <person name="Rokhsar D.S."/>
        </authorList>
    </citation>
    <scope>NUCLEOTIDE SEQUENCE</scope>
    <source>
        <strain evidence="5">I ESC-2004</strain>
    </source>
</reference>
<dbReference type="EnsemblMetazoa" id="CapteT224037">
    <property type="protein sequence ID" value="CapteP224037"/>
    <property type="gene ID" value="CapteG224037"/>
</dbReference>
<dbReference type="PROSITE" id="PS51053">
    <property type="entry name" value="SERTA"/>
    <property type="match status" value="1"/>
</dbReference>
<evidence type="ECO:0000313" key="3">
    <source>
        <dbReference type="EMBL" id="ELU12552.1"/>
    </source>
</evidence>
<keyword evidence="5" id="KW-1185">Reference proteome</keyword>
<protein>
    <recommendedName>
        <fullName evidence="2">SERTA domain-containing protein</fullName>
    </recommendedName>
</protein>
<dbReference type="InterPro" id="IPR009263">
    <property type="entry name" value="SERTA_dom"/>
</dbReference>
<feature type="region of interest" description="Disordered" evidence="1">
    <location>
        <begin position="37"/>
        <end position="59"/>
    </location>
</feature>
<evidence type="ECO:0000313" key="5">
    <source>
        <dbReference type="Proteomes" id="UP000014760"/>
    </source>
</evidence>
<evidence type="ECO:0000256" key="1">
    <source>
        <dbReference type="SAM" id="MobiDB-lite"/>
    </source>
</evidence>
<dbReference type="EMBL" id="KB295847">
    <property type="protein sequence ID" value="ELU12552.1"/>
    <property type="molecule type" value="Genomic_DNA"/>
</dbReference>
<dbReference type="Pfam" id="PF06031">
    <property type="entry name" value="SERTA"/>
    <property type="match status" value="1"/>
</dbReference>
<organism evidence="3">
    <name type="scientific">Capitella teleta</name>
    <name type="common">Polychaete worm</name>
    <dbReference type="NCBI Taxonomy" id="283909"/>
    <lineage>
        <taxon>Eukaryota</taxon>
        <taxon>Metazoa</taxon>
        <taxon>Spiralia</taxon>
        <taxon>Lophotrochozoa</taxon>
        <taxon>Annelida</taxon>
        <taxon>Polychaeta</taxon>
        <taxon>Sedentaria</taxon>
        <taxon>Scolecida</taxon>
        <taxon>Capitellidae</taxon>
        <taxon>Capitella</taxon>
    </lineage>
</organism>
<feature type="domain" description="SERTA" evidence="2">
    <location>
        <begin position="58"/>
        <end position="104"/>
    </location>
</feature>
<dbReference type="Proteomes" id="UP000014760">
    <property type="component" value="Unassembled WGS sequence"/>
</dbReference>
<dbReference type="OrthoDB" id="5976204at2759"/>
<proteinExistence type="predicted"/>
<accession>R7V238</accession>
<reference evidence="4" key="3">
    <citation type="submission" date="2015-06" db="UniProtKB">
        <authorList>
            <consortium name="EnsemblMetazoa"/>
        </authorList>
    </citation>
    <scope>IDENTIFICATION</scope>
</reference>
<reference evidence="3 5" key="2">
    <citation type="journal article" date="2013" name="Nature">
        <title>Insights into bilaterian evolution from three spiralian genomes.</title>
        <authorList>
            <person name="Simakov O."/>
            <person name="Marletaz F."/>
            <person name="Cho S.J."/>
            <person name="Edsinger-Gonzales E."/>
            <person name="Havlak P."/>
            <person name="Hellsten U."/>
            <person name="Kuo D.H."/>
            <person name="Larsson T."/>
            <person name="Lv J."/>
            <person name="Arendt D."/>
            <person name="Savage R."/>
            <person name="Osoegawa K."/>
            <person name="de Jong P."/>
            <person name="Grimwood J."/>
            <person name="Chapman J.A."/>
            <person name="Shapiro H."/>
            <person name="Aerts A."/>
            <person name="Otillar R.P."/>
            <person name="Terry A.Y."/>
            <person name="Boore J.L."/>
            <person name="Grigoriev I.V."/>
            <person name="Lindberg D.R."/>
            <person name="Seaver E.C."/>
            <person name="Weisblat D.A."/>
            <person name="Putnam N.H."/>
            <person name="Rokhsar D.S."/>
        </authorList>
    </citation>
    <scope>NUCLEOTIDE SEQUENCE</scope>
    <source>
        <strain evidence="3 5">I ESC-2004</strain>
    </source>
</reference>
<dbReference type="EMBL" id="AMQN01005365">
    <property type="status" value="NOT_ANNOTATED_CDS"/>
    <property type="molecule type" value="Genomic_DNA"/>
</dbReference>
<dbReference type="HOGENOM" id="CLU_861205_0_0_1"/>
<evidence type="ECO:0000313" key="4">
    <source>
        <dbReference type="EnsemblMetazoa" id="CapteP224037"/>
    </source>
</evidence>
<name>R7V238_CAPTE</name>
<evidence type="ECO:0000259" key="2">
    <source>
        <dbReference type="PROSITE" id="PS51053"/>
    </source>
</evidence>
<sequence>MVAICRCLCVMGVRVVMKVRAPRSSHVDPPRVVAKRKMVAPENAPSKRTPPMVPATEGDHRRRRVLRQTFEKLRRLDDPERCMLRSVLLHNTTRRLQRELIEDVPSAAWLDVWNDQTTESPSRLFKHVLTFSREQELAALAGEDLSAALEKAFLEPSEKKPLSAVPIWNFAAHAATVTGPPLIAGSITMGTPVVSKETNVPKPTPPPPSPARMELESLRTDLLLTDFPEDNNNIGCKPAVPHPSSSPPSSLTSVSSTSSSSCPSSSSSSPIVNSATTLVNLSHDLDCMMAEYMTCSSRAASYSLSCVYLNGDQTQSNSLVAVP</sequence>
<feature type="region of interest" description="Disordered" evidence="1">
    <location>
        <begin position="233"/>
        <end position="271"/>
    </location>
</feature>
<feature type="compositionally biased region" description="Low complexity" evidence="1">
    <location>
        <begin position="247"/>
        <end position="270"/>
    </location>
</feature>
<gene>
    <name evidence="3" type="ORF">CAPTEDRAFT_224037</name>
</gene>
<feature type="region of interest" description="Disordered" evidence="1">
    <location>
        <begin position="193"/>
        <end position="213"/>
    </location>
</feature>
<dbReference type="AlphaFoldDB" id="R7V238"/>